<dbReference type="EMBL" id="FJVC01000643">
    <property type="protein sequence ID" value="CZT52849.1"/>
    <property type="molecule type" value="Genomic_DNA"/>
</dbReference>
<sequence length="66" mass="7649">MSKYINRFLAEGFDTWNVARDITEVDLVFMGVCMACRERLQQEIVAAWHPQNPMCKNTKPESISLD</sequence>
<gene>
    <name evidence="1" type="ORF">RSE6_14233</name>
</gene>
<name>A0A1E1MUW9_RHYSE</name>
<dbReference type="Gene3D" id="1.10.150.50">
    <property type="entry name" value="Transcription Factor, Ets-1"/>
    <property type="match status" value="1"/>
</dbReference>
<dbReference type="InterPro" id="IPR013761">
    <property type="entry name" value="SAM/pointed_sf"/>
</dbReference>
<reference evidence="2" key="1">
    <citation type="submission" date="2016-03" db="EMBL/GenBank/DDBJ databases">
        <authorList>
            <person name="Guldener U."/>
        </authorList>
    </citation>
    <scope>NUCLEOTIDE SEQUENCE [LARGE SCALE GENOMIC DNA]</scope>
</reference>
<keyword evidence="2" id="KW-1185">Reference proteome</keyword>
<evidence type="ECO:0000313" key="1">
    <source>
        <dbReference type="EMBL" id="CZT52849.1"/>
    </source>
</evidence>
<evidence type="ECO:0000313" key="2">
    <source>
        <dbReference type="Proteomes" id="UP000177625"/>
    </source>
</evidence>
<protein>
    <submittedName>
        <fullName evidence="1">Uncharacterized protein</fullName>
    </submittedName>
</protein>
<dbReference type="AlphaFoldDB" id="A0A1E1MUW9"/>
<dbReference type="Proteomes" id="UP000177625">
    <property type="component" value="Unassembled WGS sequence"/>
</dbReference>
<proteinExistence type="predicted"/>
<accession>A0A1E1MUW9</accession>
<organism evidence="1 2">
    <name type="scientific">Rhynchosporium secalis</name>
    <name type="common">Barley scald fungus</name>
    <dbReference type="NCBI Taxonomy" id="38038"/>
    <lineage>
        <taxon>Eukaryota</taxon>
        <taxon>Fungi</taxon>
        <taxon>Dikarya</taxon>
        <taxon>Ascomycota</taxon>
        <taxon>Pezizomycotina</taxon>
        <taxon>Leotiomycetes</taxon>
        <taxon>Helotiales</taxon>
        <taxon>Ploettnerulaceae</taxon>
        <taxon>Rhynchosporium</taxon>
    </lineage>
</organism>
<dbReference type="SUPFAM" id="SSF47769">
    <property type="entry name" value="SAM/Pointed domain"/>
    <property type="match status" value="1"/>
</dbReference>